<dbReference type="RefSeq" id="XP_056788298.1">
    <property type="nucleotide sequence ID" value="XM_056936363.1"/>
</dbReference>
<evidence type="ECO:0000256" key="5">
    <source>
        <dbReference type="SAM" id="Phobius"/>
    </source>
</evidence>
<feature type="transmembrane region" description="Helical" evidence="5">
    <location>
        <begin position="27"/>
        <end position="45"/>
    </location>
</feature>
<proteinExistence type="predicted"/>
<evidence type="ECO:0000313" key="6">
    <source>
        <dbReference type="EMBL" id="KAJ5480868.1"/>
    </source>
</evidence>
<evidence type="ECO:0000256" key="3">
    <source>
        <dbReference type="ARBA" id="ARBA00022989"/>
    </source>
</evidence>
<comment type="caution">
    <text evidence="6">The sequence shown here is derived from an EMBL/GenBank/DDBJ whole genome shotgun (WGS) entry which is preliminary data.</text>
</comment>
<evidence type="ECO:0000256" key="2">
    <source>
        <dbReference type="ARBA" id="ARBA00022692"/>
    </source>
</evidence>
<evidence type="ECO:0000256" key="1">
    <source>
        <dbReference type="ARBA" id="ARBA00004141"/>
    </source>
</evidence>
<dbReference type="Pfam" id="PF04479">
    <property type="entry name" value="RTA1"/>
    <property type="match status" value="1"/>
</dbReference>
<keyword evidence="7" id="KW-1185">Reference proteome</keyword>
<feature type="transmembrane region" description="Helical" evidence="5">
    <location>
        <begin position="87"/>
        <end position="116"/>
    </location>
</feature>
<dbReference type="AlphaFoldDB" id="A0A9W9X1X5"/>
<dbReference type="GO" id="GO:0016020">
    <property type="term" value="C:membrane"/>
    <property type="evidence" value="ECO:0007669"/>
    <property type="project" value="UniProtKB-SubCell"/>
</dbReference>
<reference evidence="6" key="1">
    <citation type="submission" date="2022-12" db="EMBL/GenBank/DDBJ databases">
        <authorList>
            <person name="Petersen C."/>
        </authorList>
    </citation>
    <scope>NUCLEOTIDE SEQUENCE</scope>
    <source>
        <strain evidence="6">IBT 30728</strain>
    </source>
</reference>
<dbReference type="InterPro" id="IPR007568">
    <property type="entry name" value="RTA1"/>
</dbReference>
<feature type="transmembrane region" description="Helical" evidence="5">
    <location>
        <begin position="166"/>
        <end position="188"/>
    </location>
</feature>
<keyword evidence="2 5" id="KW-0812">Transmembrane</keyword>
<reference evidence="6" key="2">
    <citation type="journal article" date="2023" name="IMA Fungus">
        <title>Comparative genomic study of the Penicillium genus elucidates a diverse pangenome and 15 lateral gene transfer events.</title>
        <authorList>
            <person name="Petersen C."/>
            <person name="Sorensen T."/>
            <person name="Nielsen M.R."/>
            <person name="Sondergaard T.E."/>
            <person name="Sorensen J.L."/>
            <person name="Fitzpatrick D.A."/>
            <person name="Frisvad J.C."/>
            <person name="Nielsen K.L."/>
        </authorList>
    </citation>
    <scope>NUCLEOTIDE SEQUENCE</scope>
    <source>
        <strain evidence="6">IBT 30728</strain>
    </source>
</reference>
<organism evidence="6 7">
    <name type="scientific">Penicillium diatomitis</name>
    <dbReference type="NCBI Taxonomy" id="2819901"/>
    <lineage>
        <taxon>Eukaryota</taxon>
        <taxon>Fungi</taxon>
        <taxon>Dikarya</taxon>
        <taxon>Ascomycota</taxon>
        <taxon>Pezizomycotina</taxon>
        <taxon>Eurotiomycetes</taxon>
        <taxon>Eurotiomycetidae</taxon>
        <taxon>Eurotiales</taxon>
        <taxon>Aspergillaceae</taxon>
        <taxon>Penicillium</taxon>
    </lineage>
</organism>
<name>A0A9W9X1X5_9EURO</name>
<evidence type="ECO:0000313" key="7">
    <source>
        <dbReference type="Proteomes" id="UP001148312"/>
    </source>
</evidence>
<accession>A0A9W9X1X5</accession>
<feature type="transmembrane region" description="Helical" evidence="5">
    <location>
        <begin position="128"/>
        <end position="146"/>
    </location>
</feature>
<evidence type="ECO:0008006" key="8">
    <source>
        <dbReference type="Google" id="ProtNLM"/>
    </source>
</evidence>
<dbReference type="PANTHER" id="PTHR31465:SF33">
    <property type="entry name" value="DOMAIN PROTEIN, PUTATIVE (AFU_ORTHOLOGUE AFUA_5G01310)-RELATED"/>
    <property type="match status" value="1"/>
</dbReference>
<gene>
    <name evidence="6" type="ORF">N7539_006762</name>
</gene>
<keyword evidence="4 5" id="KW-0472">Membrane</keyword>
<dbReference type="EMBL" id="JAPWDQ010000009">
    <property type="protein sequence ID" value="KAJ5480868.1"/>
    <property type="molecule type" value="Genomic_DNA"/>
</dbReference>
<feature type="transmembrane region" description="Helical" evidence="5">
    <location>
        <begin position="52"/>
        <end position="75"/>
    </location>
</feature>
<dbReference type="Proteomes" id="UP001148312">
    <property type="component" value="Unassembled WGS sequence"/>
</dbReference>
<dbReference type="GeneID" id="81626612"/>
<sequence>MSDFATHPFFSSLIMTYKLYNYDPSEASAIPFCAVFGLATLIHLVQLIRARSWFMISFTIGVTFEAIGYLCRYINSTETPDWQLKPYIGQSLFLLLAPALFAASIYMILGRLIVALNAGSSSIIRPSWLTKIFVIGDVLSFMMQSGGGGFLASAKTPDQVNMGEHMILGGLFVQLFFFGFFILASVIFHRRMAASPLRYMGDSTIPWIRCMKVLYAVSGLIMVRSIYRVVEYAQGSDGALQSKEAFLYVFDGTLMLICCLVLVVFHPSKLLGGHTYQKADEVEMLTGGREERLTYP</sequence>
<evidence type="ECO:0000256" key="4">
    <source>
        <dbReference type="ARBA" id="ARBA00023136"/>
    </source>
</evidence>
<comment type="subcellular location">
    <subcellularLocation>
        <location evidence="1">Membrane</location>
        <topology evidence="1">Multi-pass membrane protein</topology>
    </subcellularLocation>
</comment>
<protein>
    <recommendedName>
        <fullName evidence="8">RTA1 domain protein</fullName>
    </recommendedName>
</protein>
<keyword evidence="3 5" id="KW-1133">Transmembrane helix</keyword>
<feature type="transmembrane region" description="Helical" evidence="5">
    <location>
        <begin position="209"/>
        <end position="227"/>
    </location>
</feature>
<dbReference type="PANTHER" id="PTHR31465">
    <property type="entry name" value="PROTEIN RTA1-RELATED"/>
    <property type="match status" value="1"/>
</dbReference>
<feature type="transmembrane region" description="Helical" evidence="5">
    <location>
        <begin position="247"/>
        <end position="265"/>
    </location>
</feature>